<evidence type="ECO:0000256" key="1">
    <source>
        <dbReference type="ARBA" id="ARBA00007381"/>
    </source>
</evidence>
<reference evidence="7" key="1">
    <citation type="submission" date="2018-12" db="EMBL/GenBank/DDBJ databases">
        <title>Novel natural products biosynthetic potential of the class Ktedonobacteria.</title>
        <authorList>
            <person name="Zheng Y."/>
            <person name="Saitou A."/>
            <person name="Wang C.M."/>
            <person name="Toyoda A."/>
            <person name="Minakuchi Y."/>
            <person name="Sekiguchi Y."/>
            <person name="Ueda K."/>
            <person name="Takano H."/>
            <person name="Sakai Y."/>
            <person name="Yokota A."/>
            <person name="Yabe S."/>
        </authorList>
    </citation>
    <scope>NUCLEOTIDE SEQUENCE</scope>
    <source>
        <strain evidence="7">COM3</strain>
    </source>
</reference>
<comment type="similarity">
    <text evidence="1">Belongs to the heat shock protein 70 family.</text>
</comment>
<dbReference type="PROSITE" id="PS00297">
    <property type="entry name" value="HSP70_1"/>
    <property type="match status" value="1"/>
</dbReference>
<dbReference type="GO" id="GO:0005524">
    <property type="term" value="F:ATP binding"/>
    <property type="evidence" value="ECO:0007669"/>
    <property type="project" value="UniProtKB-KW"/>
</dbReference>
<sequence>MTKQFVSKAVGIDLGTTNSAVAIMNRTDTEIIIHKDARTRRETTPSCVWKDPRTHQIVVGSKAFQRIGTTPEPIRSIKRLMGQQTQVRLSDELLTPEQVSALILSEMKRQIEEDAAALSTDDTTWIVDRAIVTVPAYFDQPQIEATRKAAEIAGLQVLELLHEPTAAASYYCWQNQVQNGVFLVYDFGGGTFDVSILRCTEGSFEVLGISGNNRLGGDDIDATLAEELRQRLITEGYELDLDVKNDPEDRHRFEKLKLLAEGVKKALSTADEFILRSQSNLYDKNGLPVNIDIPFEIGDFEKLIQPIVERTIPYCHQALDLARQKAGITLADVDAIILAGGTTHIPLVRELVRKHFCQDPAINEPRAKCTEPVYKKVDTIVALGAEIRAAATGGLVIYDEQRSIRALFRGISATSSKQINIGGTIEALKPGIDLTGGFIRLTIANVSFDDEQELKNGGIFGFTRVPLQPGIENQLVFEIFDSSGTPLARLHRTIYQSQDALRPTGGSVGTALLSKSIYLEVSRDGKPYRKELIKALSALPASKEDVFSHPGDTTRLRLPLYQNKKKIKEIVVDDLPLLPKGTPVRFTLHVDELASITVRGNVSDKTFEMHIDPPPKRDLPRENEVLALDEAFQNIAPRLSDSRQHIADQYQKARRSYEEALKREEIEQAIHDFEEMEELIESNKPVEQQLEPPVEVFEELIQDCNEINRLLDAYFAQHGQRPHNYNGPDMQREIEKQKRKGEQAIVAHDQVSYADVLVALHAIRDHLGIVYGQIVENPETLTEPERAARQIRYALLDADEIEQLARAKKQSDVQNEIILLRNQLNASTRDLQSNPLLVLRRVAQVRARLQQIKTMVMNAKAVGSSIGELVEDISADDAKRRTQE</sequence>
<feature type="coiled-coil region" evidence="6">
    <location>
        <begin position="647"/>
        <end position="683"/>
    </location>
</feature>
<evidence type="ECO:0000256" key="5">
    <source>
        <dbReference type="ARBA" id="ARBA00023186"/>
    </source>
</evidence>
<dbReference type="PROSITE" id="PS00329">
    <property type="entry name" value="HSP70_2"/>
    <property type="match status" value="1"/>
</dbReference>
<evidence type="ECO:0000256" key="6">
    <source>
        <dbReference type="SAM" id="Coils"/>
    </source>
</evidence>
<dbReference type="SUPFAM" id="SSF53067">
    <property type="entry name" value="Actin-like ATPase domain"/>
    <property type="match status" value="2"/>
</dbReference>
<dbReference type="Gene3D" id="3.30.420.40">
    <property type="match status" value="2"/>
</dbReference>
<evidence type="ECO:0000313" key="7">
    <source>
        <dbReference type="EMBL" id="BBH86924.1"/>
    </source>
</evidence>
<dbReference type="AlphaFoldDB" id="A0A455SP96"/>
<keyword evidence="6" id="KW-0175">Coiled coil</keyword>
<gene>
    <name evidence="7" type="ORF">KTC_16750</name>
</gene>
<dbReference type="InterPro" id="IPR013126">
    <property type="entry name" value="Hsp_70_fam"/>
</dbReference>
<evidence type="ECO:0000256" key="4">
    <source>
        <dbReference type="ARBA" id="ARBA00023016"/>
    </source>
</evidence>
<dbReference type="Pfam" id="PF00012">
    <property type="entry name" value="HSP70"/>
    <property type="match status" value="1"/>
</dbReference>
<keyword evidence="3" id="KW-0067">ATP-binding</keyword>
<dbReference type="PRINTS" id="PR00301">
    <property type="entry name" value="HEATSHOCK70"/>
</dbReference>
<dbReference type="FunFam" id="3.30.420.40:FF:000028">
    <property type="entry name" value="heat shock 70 kDa protein-like"/>
    <property type="match status" value="1"/>
</dbReference>
<dbReference type="GO" id="GO:0140662">
    <property type="term" value="F:ATP-dependent protein folding chaperone"/>
    <property type="evidence" value="ECO:0007669"/>
    <property type="project" value="InterPro"/>
</dbReference>
<dbReference type="InterPro" id="IPR018181">
    <property type="entry name" value="Heat_shock_70_CS"/>
</dbReference>
<keyword evidence="2" id="KW-0547">Nucleotide-binding</keyword>
<dbReference type="EMBL" id="AP019376">
    <property type="protein sequence ID" value="BBH86924.1"/>
    <property type="molecule type" value="Genomic_DNA"/>
</dbReference>
<organism evidence="7">
    <name type="scientific">Thermosporothrix sp. COM3</name>
    <dbReference type="NCBI Taxonomy" id="2490863"/>
    <lineage>
        <taxon>Bacteria</taxon>
        <taxon>Bacillati</taxon>
        <taxon>Chloroflexota</taxon>
        <taxon>Ktedonobacteria</taxon>
        <taxon>Ktedonobacterales</taxon>
        <taxon>Thermosporotrichaceae</taxon>
        <taxon>Thermosporothrix</taxon>
    </lineage>
</organism>
<name>A0A455SP96_9CHLR</name>
<accession>A0A455SP96</accession>
<evidence type="ECO:0000256" key="2">
    <source>
        <dbReference type="ARBA" id="ARBA00022741"/>
    </source>
</evidence>
<dbReference type="CDD" id="cd24029">
    <property type="entry name" value="ASKHA_NBD_HSP70_DnaK_HscA_HscC"/>
    <property type="match status" value="1"/>
</dbReference>
<protein>
    <recommendedName>
        <fullName evidence="8">Molecular chaperone DnaK</fullName>
    </recommendedName>
</protein>
<proteinExistence type="inferred from homology"/>
<keyword evidence="5" id="KW-0143">Chaperone</keyword>
<dbReference type="PROSITE" id="PS01036">
    <property type="entry name" value="HSP70_3"/>
    <property type="match status" value="1"/>
</dbReference>
<evidence type="ECO:0008006" key="8">
    <source>
        <dbReference type="Google" id="ProtNLM"/>
    </source>
</evidence>
<evidence type="ECO:0000256" key="3">
    <source>
        <dbReference type="ARBA" id="ARBA00022840"/>
    </source>
</evidence>
<dbReference type="InterPro" id="IPR043129">
    <property type="entry name" value="ATPase_NBD"/>
</dbReference>
<dbReference type="PANTHER" id="PTHR19375">
    <property type="entry name" value="HEAT SHOCK PROTEIN 70KDA"/>
    <property type="match status" value="1"/>
</dbReference>
<keyword evidence="4" id="KW-0346">Stress response</keyword>
<dbReference type="Gene3D" id="3.90.640.10">
    <property type="entry name" value="Actin, Chain A, domain 4"/>
    <property type="match status" value="1"/>
</dbReference>